<proteinExistence type="predicted"/>
<dbReference type="Pfam" id="PF00059">
    <property type="entry name" value="Lectin_C"/>
    <property type="match status" value="1"/>
</dbReference>
<keyword evidence="4" id="KW-1185">Reference proteome</keyword>
<evidence type="ECO:0000259" key="2">
    <source>
        <dbReference type="PROSITE" id="PS50041"/>
    </source>
</evidence>
<accession>A0AAD9B9A7</accession>
<dbReference type="InterPro" id="IPR050111">
    <property type="entry name" value="C-type_lectin/snaclec_domain"/>
</dbReference>
<evidence type="ECO:0000313" key="4">
    <source>
        <dbReference type="Proteomes" id="UP001228049"/>
    </source>
</evidence>
<feature type="domain" description="C-type lectin" evidence="2">
    <location>
        <begin position="16"/>
        <end position="128"/>
    </location>
</feature>
<reference evidence="3" key="1">
    <citation type="submission" date="2023-04" db="EMBL/GenBank/DDBJ databases">
        <title>Chromosome-level genome of Chaenocephalus aceratus.</title>
        <authorList>
            <person name="Park H."/>
        </authorList>
    </citation>
    <scope>NUCLEOTIDE SEQUENCE</scope>
    <source>
        <strain evidence="3">DE</strain>
        <tissue evidence="3">Muscle</tissue>
    </source>
</reference>
<name>A0AAD9B9A7_DISEL</name>
<evidence type="ECO:0000256" key="1">
    <source>
        <dbReference type="ARBA" id="ARBA00023157"/>
    </source>
</evidence>
<dbReference type="Gene3D" id="3.10.100.10">
    <property type="entry name" value="Mannose-Binding Protein A, subunit A"/>
    <property type="match status" value="1"/>
</dbReference>
<dbReference type="InterPro" id="IPR016187">
    <property type="entry name" value="CTDL_fold"/>
</dbReference>
<dbReference type="CDD" id="cd00037">
    <property type="entry name" value="CLECT"/>
    <property type="match status" value="1"/>
</dbReference>
<dbReference type="PANTHER" id="PTHR22803">
    <property type="entry name" value="MANNOSE, PHOSPHOLIPASE, LECTIN RECEPTOR RELATED"/>
    <property type="match status" value="1"/>
</dbReference>
<keyword evidence="1" id="KW-1015">Disulfide bond</keyword>
<dbReference type="EMBL" id="JASDAP010000026">
    <property type="protein sequence ID" value="KAK1878469.1"/>
    <property type="molecule type" value="Genomic_DNA"/>
</dbReference>
<dbReference type="InterPro" id="IPR001304">
    <property type="entry name" value="C-type_lectin-like"/>
</dbReference>
<dbReference type="AlphaFoldDB" id="A0AAD9B9A7"/>
<dbReference type="Proteomes" id="UP001228049">
    <property type="component" value="Unassembled WGS sequence"/>
</dbReference>
<dbReference type="InterPro" id="IPR016186">
    <property type="entry name" value="C-type_lectin-like/link_sf"/>
</dbReference>
<keyword evidence="3" id="KW-0675">Receptor</keyword>
<dbReference type="SMART" id="SM00034">
    <property type="entry name" value="CLECT"/>
    <property type="match status" value="1"/>
</dbReference>
<protein>
    <submittedName>
        <fullName evidence="3">Macrophage mannose receptor 1</fullName>
    </submittedName>
</protein>
<organism evidence="3 4">
    <name type="scientific">Dissostichus eleginoides</name>
    <name type="common">Patagonian toothfish</name>
    <name type="synonym">Dissostichus amissus</name>
    <dbReference type="NCBI Taxonomy" id="100907"/>
    <lineage>
        <taxon>Eukaryota</taxon>
        <taxon>Metazoa</taxon>
        <taxon>Chordata</taxon>
        <taxon>Craniata</taxon>
        <taxon>Vertebrata</taxon>
        <taxon>Euteleostomi</taxon>
        <taxon>Actinopterygii</taxon>
        <taxon>Neopterygii</taxon>
        <taxon>Teleostei</taxon>
        <taxon>Neoteleostei</taxon>
        <taxon>Acanthomorphata</taxon>
        <taxon>Eupercaria</taxon>
        <taxon>Perciformes</taxon>
        <taxon>Notothenioidei</taxon>
        <taxon>Nototheniidae</taxon>
        <taxon>Dissostichus</taxon>
    </lineage>
</organism>
<dbReference type="InterPro" id="IPR018378">
    <property type="entry name" value="C-type_lectin_CS"/>
</dbReference>
<dbReference type="PROSITE" id="PS00615">
    <property type="entry name" value="C_TYPE_LECTIN_1"/>
    <property type="match status" value="1"/>
</dbReference>
<gene>
    <name evidence="3" type="ORF">KUDE01_026598</name>
</gene>
<evidence type="ECO:0000313" key="3">
    <source>
        <dbReference type="EMBL" id="KAK1878469.1"/>
    </source>
</evidence>
<dbReference type="PROSITE" id="PS50041">
    <property type="entry name" value="C_TYPE_LECTIN_2"/>
    <property type="match status" value="1"/>
</dbReference>
<sequence>MDKVFRSKEDWNTHPTTGEYYQLNSQSALTWPQAEASCKQQGASLLSINDFHQQAFVTASTDELWIGLNDRKTEGQFDWIDHSTVSFTSWEFGKPAVSTDIKDCVLIRGENGNWADRVCEEKHGSICMKMSASIPSGNKVERDNGCKRLFLQESSDMKTWYEARDYCMHDRGCKWELDHYRLQSELKQHLHEVYSTKKVTCGSLEAERSLHTTWLCKENTHFALL</sequence>
<comment type="caution">
    <text evidence="3">The sequence shown here is derived from an EMBL/GenBank/DDBJ whole genome shotgun (WGS) entry which is preliminary data.</text>
</comment>
<dbReference type="SUPFAM" id="SSF56436">
    <property type="entry name" value="C-type lectin-like"/>
    <property type="match status" value="1"/>
</dbReference>